<keyword evidence="5" id="KW-0547">Nucleotide-binding</keyword>
<evidence type="ECO:0000256" key="5">
    <source>
        <dbReference type="ARBA" id="ARBA00022741"/>
    </source>
</evidence>
<dbReference type="InterPro" id="IPR027417">
    <property type="entry name" value="P-loop_NTPase"/>
</dbReference>
<dbReference type="FunFam" id="3.40.50.300:FF:000163">
    <property type="entry name" value="Multidrug resistance-associated protein member 4"/>
    <property type="match status" value="1"/>
</dbReference>
<dbReference type="CDD" id="cd03250">
    <property type="entry name" value="ABCC_MRP_domain1"/>
    <property type="match status" value="1"/>
</dbReference>
<protein>
    <submittedName>
        <fullName evidence="13">Uncharacterized protein</fullName>
    </submittedName>
</protein>
<dbReference type="Proteomes" id="UP001055712">
    <property type="component" value="Unassembled WGS sequence"/>
</dbReference>
<feature type="transmembrane region" description="Helical" evidence="10">
    <location>
        <begin position="304"/>
        <end position="324"/>
    </location>
</feature>
<evidence type="ECO:0000313" key="14">
    <source>
        <dbReference type="Proteomes" id="UP001055712"/>
    </source>
</evidence>
<feature type="compositionally biased region" description="Low complexity" evidence="9">
    <location>
        <begin position="872"/>
        <end position="883"/>
    </location>
</feature>
<feature type="region of interest" description="Disordered" evidence="9">
    <location>
        <begin position="67"/>
        <end position="90"/>
    </location>
</feature>
<comment type="similarity">
    <text evidence="2">Belongs to the ABC transporter superfamily. ABCC family. Conjugate transporter (TC 3.A.1.208) subfamily.</text>
</comment>
<keyword evidence="4 10" id="KW-0812">Transmembrane</keyword>
<dbReference type="FunFam" id="3.40.50.300:FF:000997">
    <property type="entry name" value="Multidrug resistance-associated protein 1"/>
    <property type="match status" value="1"/>
</dbReference>
<dbReference type="CDD" id="cd03244">
    <property type="entry name" value="ABCC_MRP_domain2"/>
    <property type="match status" value="1"/>
</dbReference>
<keyword evidence="6" id="KW-0067">ATP-binding</keyword>
<dbReference type="SUPFAM" id="SSF52540">
    <property type="entry name" value="P-loop containing nucleoside triphosphate hydrolases"/>
    <property type="match status" value="2"/>
</dbReference>
<comment type="subcellular location">
    <subcellularLocation>
        <location evidence="1">Membrane</location>
        <topology evidence="1">Multi-pass membrane protein</topology>
    </subcellularLocation>
</comment>
<keyword evidence="14" id="KW-1185">Reference proteome</keyword>
<keyword evidence="3" id="KW-0813">Transport</keyword>
<dbReference type="GO" id="GO:0016020">
    <property type="term" value="C:membrane"/>
    <property type="evidence" value="ECO:0007669"/>
    <property type="project" value="UniProtKB-SubCell"/>
</dbReference>
<evidence type="ECO:0000259" key="12">
    <source>
        <dbReference type="PROSITE" id="PS50929"/>
    </source>
</evidence>
<dbReference type="OrthoDB" id="6500128at2759"/>
<organism evidence="13 14">
    <name type="scientific">Chlorella vulgaris</name>
    <name type="common">Green alga</name>
    <dbReference type="NCBI Taxonomy" id="3077"/>
    <lineage>
        <taxon>Eukaryota</taxon>
        <taxon>Viridiplantae</taxon>
        <taxon>Chlorophyta</taxon>
        <taxon>core chlorophytes</taxon>
        <taxon>Trebouxiophyceae</taxon>
        <taxon>Chlorellales</taxon>
        <taxon>Chlorellaceae</taxon>
        <taxon>Chlorella clade</taxon>
        <taxon>Chlorella</taxon>
    </lineage>
</organism>
<dbReference type="SMART" id="SM00382">
    <property type="entry name" value="AAA"/>
    <property type="match status" value="2"/>
</dbReference>
<evidence type="ECO:0000256" key="3">
    <source>
        <dbReference type="ARBA" id="ARBA00022448"/>
    </source>
</evidence>
<evidence type="ECO:0000313" key="13">
    <source>
        <dbReference type="EMBL" id="KAI3434886.1"/>
    </source>
</evidence>
<dbReference type="InterPro" id="IPR011527">
    <property type="entry name" value="ABC1_TM_dom"/>
</dbReference>
<dbReference type="EMBL" id="SIDB01000003">
    <property type="protein sequence ID" value="KAI3434886.1"/>
    <property type="molecule type" value="Genomic_DNA"/>
</dbReference>
<dbReference type="InterPro" id="IPR044746">
    <property type="entry name" value="ABCC_6TM_D1"/>
</dbReference>
<dbReference type="CDD" id="cd18579">
    <property type="entry name" value="ABC_6TM_ABCC_D1"/>
    <property type="match status" value="1"/>
</dbReference>
<dbReference type="CDD" id="cd18603">
    <property type="entry name" value="ABC_6TM_MRP1_2_3_6_D2_like"/>
    <property type="match status" value="1"/>
</dbReference>
<accession>A0A9D4YZX7</accession>
<feature type="transmembrane region" description="Helical" evidence="10">
    <location>
        <begin position="411"/>
        <end position="430"/>
    </location>
</feature>
<feature type="region of interest" description="Disordered" evidence="9">
    <location>
        <begin position="857"/>
        <end position="883"/>
    </location>
</feature>
<evidence type="ECO:0000256" key="1">
    <source>
        <dbReference type="ARBA" id="ARBA00004141"/>
    </source>
</evidence>
<keyword evidence="7 10" id="KW-1133">Transmembrane helix</keyword>
<dbReference type="InterPro" id="IPR017871">
    <property type="entry name" value="ABC_transporter-like_CS"/>
</dbReference>
<sequence>MAGPARQPVALEIDDSEDYEDVTLLLEAEQRQKKSWGQRLRQRLPAWLRPGGQQDYQFHALSQDEDISGTAESASAPGGERSGTPNRPAGHWCPEENAGLLSRLCFTYVGGLIQLGYHKTLDQADLWDVAAADAAQPVSDSFSWHLAGAEGVLWRAMWRTHGRKFVTAGLVKLAHDCIMFAGPFLLELLLKHLQAGGSAWVGLGLAAALAGSSVLETLTVNLYFHQLFRICLHLKVALVDMLYRKSLRVSSAAKGELGAGTIVNLQSNDASKLWSIPQYLHMIWSGPFQILVVMGLLVRVIHLLPALAGLAVCVALIPLSTLVGRQLGRIRRRLVGYTDARVKLCTEVITGIKAIKLYAWEQPYVERITKLREEELREIRKATLLSTVNNLVFGGGPILISLAAFMTYSALGHPLTASVAFPALSLFNLLRFPVMMFPQQIMNLINGKVALDRIQAFLLAEEMDQAPPQPPARTNQPAIEVVAGSFAWQKGAEPQLRNVSLSVPRGALVIVVGSVGAGKSSLLSAMLGEMVAVSGTVAVRGSTAFTQQDPWIQNATLRDNILMGAPLEDQRYQAVLEACALQPDLDMLPAGDQTEIGEKGVNLSGGQRHRVALARACYASSDVYLLDDPLSAVDAHVGRHIFDRCICGLLGQVTRVLVTHQLQYLPAADRVVVLRDGLLAEQGSYEELVARGVDFHQFQGEAAEAPPREVEGALAVPPHGAQHPGGEGDSAEEHEGQLLGGGSGTAGAAARLGSSTRDSAIELMVQSRVQGQEGPAGRAAAGQGLADAIAATADAGAHVCAAVESGAVFSEVPLFEPAAGSESPPHAGAADAAAAAAADADVSVTVQVAAANGSSKYQKQHASAAHTDGHQSAQPAGGSPAAAPAAAISGAKLTKAEERAVGRVDRAVYASYFRSWSRAWLIPLAVLTLVLTERGLQAGQNWWLSVWSEATATAAAEDPPAGINTTFYMLLYFGLGFTSLVFQVVKAVMLVLGAVNAARVLQQRLLACVVRLPMSFFDSQPTGRLLNRFTKDTEAVDVALQGSVSSFINCAISVLWSLVVVVAVSPGILAAIFPLSLSYYFIQTRYIRSSREIKRLDSLAMSPIFGHFGETLQGLVTVRAFRQQAAFEQRNLRLMDESNRAYWPAQCINRWLSVRLELLGISVVFGTAILVAGAAPRNAGLAGLALTSALNLTGLMNWMVRQTTELEVNMNSVERMLEYTALQPEAPAIIEGRRPLPGWPQHGSIEVQQLVVRYRPELDPVLKGLTFTVRGREKVGVAGRTGCGKSTLMMTLYRLVEPTSGRIVIDGLDTSSIGLFDLRSKLALVPQDPVVFSGSIRSNLDPFGDAGGDERIWGALTQAGLAEAVRSLPGGLDAPVAEGGGNLSVGQRQLLCMARALLRAARILVLDEATSNVDTATDSLIQTTIASAFADCTVLTIAHRLHTIMDSDRILVLHEGQVQEYDTPSNLLAKPDSSFRGMVEETARHSVKQGSSLVPTQSAQDLAAVVARRLSADGGKQD</sequence>
<evidence type="ECO:0000256" key="7">
    <source>
        <dbReference type="ARBA" id="ARBA00022989"/>
    </source>
</evidence>
<dbReference type="SUPFAM" id="SSF90123">
    <property type="entry name" value="ABC transporter transmembrane region"/>
    <property type="match status" value="2"/>
</dbReference>
<evidence type="ECO:0000256" key="2">
    <source>
        <dbReference type="ARBA" id="ARBA00009726"/>
    </source>
</evidence>
<reference evidence="13" key="2">
    <citation type="submission" date="2020-11" db="EMBL/GenBank/DDBJ databases">
        <authorList>
            <person name="Cecchin M."/>
            <person name="Marcolungo L."/>
            <person name="Rossato M."/>
            <person name="Girolomoni L."/>
            <person name="Cosentino E."/>
            <person name="Cuine S."/>
            <person name="Li-Beisson Y."/>
            <person name="Delledonne M."/>
            <person name="Ballottari M."/>
        </authorList>
    </citation>
    <scope>NUCLEOTIDE SEQUENCE</scope>
    <source>
        <strain evidence="13">211/11P</strain>
        <tissue evidence="13">Whole cell</tissue>
    </source>
</reference>
<dbReference type="InterPro" id="IPR050173">
    <property type="entry name" value="ABC_transporter_C-like"/>
</dbReference>
<dbReference type="GO" id="GO:0016887">
    <property type="term" value="F:ATP hydrolysis activity"/>
    <property type="evidence" value="ECO:0007669"/>
    <property type="project" value="InterPro"/>
</dbReference>
<dbReference type="FunFam" id="1.20.1560.10:FF:000082">
    <property type="entry name" value="ABC transporter, multidrug resistance associated protein"/>
    <property type="match status" value="1"/>
</dbReference>
<dbReference type="InterPro" id="IPR036640">
    <property type="entry name" value="ABC1_TM_sf"/>
</dbReference>
<dbReference type="InterPro" id="IPR003593">
    <property type="entry name" value="AAA+_ATPase"/>
</dbReference>
<dbReference type="PROSITE" id="PS00211">
    <property type="entry name" value="ABC_TRANSPORTER_1"/>
    <property type="match status" value="1"/>
</dbReference>
<keyword evidence="8 10" id="KW-0472">Membrane</keyword>
<evidence type="ECO:0000256" key="6">
    <source>
        <dbReference type="ARBA" id="ARBA00022840"/>
    </source>
</evidence>
<evidence type="ECO:0000259" key="11">
    <source>
        <dbReference type="PROSITE" id="PS50893"/>
    </source>
</evidence>
<dbReference type="Gene3D" id="3.40.50.300">
    <property type="entry name" value="P-loop containing nucleotide triphosphate hydrolases"/>
    <property type="match status" value="2"/>
</dbReference>
<dbReference type="InterPro" id="IPR003439">
    <property type="entry name" value="ABC_transporter-like_ATP-bd"/>
</dbReference>
<proteinExistence type="inferred from homology"/>
<dbReference type="PROSITE" id="PS50929">
    <property type="entry name" value="ABC_TM1F"/>
    <property type="match status" value="2"/>
</dbReference>
<dbReference type="GO" id="GO:0140359">
    <property type="term" value="F:ABC-type transporter activity"/>
    <property type="evidence" value="ECO:0007669"/>
    <property type="project" value="InterPro"/>
</dbReference>
<dbReference type="Pfam" id="PF00664">
    <property type="entry name" value="ABC_membrane"/>
    <property type="match status" value="2"/>
</dbReference>
<dbReference type="FunFam" id="1.20.1560.10:FF:000010">
    <property type="entry name" value="Multidrug resistance-associated ABC transporter"/>
    <property type="match status" value="1"/>
</dbReference>
<comment type="caution">
    <text evidence="13">The sequence shown here is derived from an EMBL/GenBank/DDBJ whole genome shotgun (WGS) entry which is preliminary data.</text>
</comment>
<reference evidence="13" key="1">
    <citation type="journal article" date="2019" name="Plant J.">
        <title>Chlorella vulgaris genome assembly and annotation reveals the molecular basis for metabolic acclimation to high light conditions.</title>
        <authorList>
            <person name="Cecchin M."/>
            <person name="Marcolungo L."/>
            <person name="Rossato M."/>
            <person name="Girolomoni L."/>
            <person name="Cosentino E."/>
            <person name="Cuine S."/>
            <person name="Li-Beisson Y."/>
            <person name="Delledonne M."/>
            <person name="Ballottari M."/>
        </authorList>
    </citation>
    <scope>NUCLEOTIDE SEQUENCE</scope>
    <source>
        <strain evidence="13">211/11P</strain>
    </source>
</reference>
<feature type="domain" description="ABC transporter" evidence="11">
    <location>
        <begin position="1245"/>
        <end position="1480"/>
    </location>
</feature>
<feature type="transmembrane region" description="Helical" evidence="10">
    <location>
        <begin position="382"/>
        <end position="405"/>
    </location>
</feature>
<feature type="domain" description="ABC transmembrane type-1" evidence="12">
    <location>
        <begin position="166"/>
        <end position="446"/>
    </location>
</feature>
<evidence type="ECO:0000256" key="9">
    <source>
        <dbReference type="SAM" id="MobiDB-lite"/>
    </source>
</evidence>
<evidence type="ECO:0000256" key="4">
    <source>
        <dbReference type="ARBA" id="ARBA00022692"/>
    </source>
</evidence>
<dbReference type="PANTHER" id="PTHR24223">
    <property type="entry name" value="ATP-BINDING CASSETTE SUB-FAMILY C"/>
    <property type="match status" value="1"/>
</dbReference>
<dbReference type="PANTHER" id="PTHR24223:SF453">
    <property type="entry name" value="ABC TRANSPORTER"/>
    <property type="match status" value="1"/>
</dbReference>
<feature type="region of interest" description="Disordered" evidence="9">
    <location>
        <begin position="714"/>
        <end position="753"/>
    </location>
</feature>
<feature type="transmembrane region" description="Helical" evidence="10">
    <location>
        <begin position="970"/>
        <end position="995"/>
    </location>
</feature>
<dbReference type="Gene3D" id="1.20.1560.10">
    <property type="entry name" value="ABC transporter type 1, transmembrane domain"/>
    <property type="match status" value="2"/>
</dbReference>
<dbReference type="GO" id="GO:0005524">
    <property type="term" value="F:ATP binding"/>
    <property type="evidence" value="ECO:0007669"/>
    <property type="project" value="UniProtKB-KW"/>
</dbReference>
<dbReference type="Pfam" id="PF00005">
    <property type="entry name" value="ABC_tran"/>
    <property type="match status" value="2"/>
</dbReference>
<feature type="domain" description="ABC transmembrane type-1" evidence="12">
    <location>
        <begin position="924"/>
        <end position="1207"/>
    </location>
</feature>
<evidence type="ECO:0000256" key="8">
    <source>
        <dbReference type="ARBA" id="ARBA00023136"/>
    </source>
</evidence>
<dbReference type="PROSITE" id="PS50893">
    <property type="entry name" value="ABC_TRANSPORTER_2"/>
    <property type="match status" value="2"/>
</dbReference>
<feature type="transmembrane region" description="Helical" evidence="10">
    <location>
        <begin position="1054"/>
        <end position="1082"/>
    </location>
</feature>
<gene>
    <name evidence="13" type="ORF">D9Q98_002940</name>
</gene>
<evidence type="ECO:0000256" key="10">
    <source>
        <dbReference type="SAM" id="Phobius"/>
    </source>
</evidence>
<feature type="domain" description="ABC transporter" evidence="11">
    <location>
        <begin position="479"/>
        <end position="701"/>
    </location>
</feature>
<feature type="transmembrane region" description="Helical" evidence="10">
    <location>
        <begin position="1156"/>
        <end position="1175"/>
    </location>
</feature>
<name>A0A9D4YZX7_CHLVU</name>